<dbReference type="Proteomes" id="UP000001861">
    <property type="component" value="Unassembled WGS sequence"/>
</dbReference>
<dbReference type="KEGG" id="cci:CC1G_10497"/>
<dbReference type="EMBL" id="AACS02000012">
    <property type="protein sequence ID" value="EAU87218.1"/>
    <property type="molecule type" value="Genomic_DNA"/>
</dbReference>
<dbReference type="VEuPathDB" id="FungiDB:CC1G_10497"/>
<feature type="transmembrane region" description="Helical" evidence="2">
    <location>
        <begin position="137"/>
        <end position="157"/>
    </location>
</feature>
<feature type="region of interest" description="Disordered" evidence="1">
    <location>
        <begin position="331"/>
        <end position="356"/>
    </location>
</feature>
<accession>A8NL64</accession>
<proteinExistence type="predicted"/>
<dbReference type="InParanoid" id="A8NL64"/>
<dbReference type="RefSeq" id="XP_001834623.1">
    <property type="nucleotide sequence ID" value="XM_001834571.1"/>
</dbReference>
<evidence type="ECO:0000313" key="4">
    <source>
        <dbReference type="Proteomes" id="UP000001861"/>
    </source>
</evidence>
<feature type="transmembrane region" description="Helical" evidence="2">
    <location>
        <begin position="177"/>
        <end position="200"/>
    </location>
</feature>
<comment type="caution">
    <text evidence="3">The sequence shown here is derived from an EMBL/GenBank/DDBJ whole genome shotgun (WGS) entry which is preliminary data.</text>
</comment>
<organism evidence="3 4">
    <name type="scientific">Coprinopsis cinerea (strain Okayama-7 / 130 / ATCC MYA-4618 / FGSC 9003)</name>
    <name type="common">Inky cap fungus</name>
    <name type="synonym">Hormographiella aspergillata</name>
    <dbReference type="NCBI Taxonomy" id="240176"/>
    <lineage>
        <taxon>Eukaryota</taxon>
        <taxon>Fungi</taxon>
        <taxon>Dikarya</taxon>
        <taxon>Basidiomycota</taxon>
        <taxon>Agaricomycotina</taxon>
        <taxon>Agaricomycetes</taxon>
        <taxon>Agaricomycetidae</taxon>
        <taxon>Agaricales</taxon>
        <taxon>Agaricineae</taxon>
        <taxon>Psathyrellaceae</taxon>
        <taxon>Coprinopsis</taxon>
    </lineage>
</organism>
<keyword evidence="2" id="KW-0472">Membrane</keyword>
<gene>
    <name evidence="3" type="ORF">CC1G_10497</name>
</gene>
<feature type="transmembrane region" description="Helical" evidence="2">
    <location>
        <begin position="55"/>
        <end position="74"/>
    </location>
</feature>
<dbReference type="OrthoDB" id="2756618at2759"/>
<evidence type="ECO:0000256" key="1">
    <source>
        <dbReference type="SAM" id="MobiDB-lite"/>
    </source>
</evidence>
<dbReference type="OMA" id="GISMWIL"/>
<evidence type="ECO:0000256" key="2">
    <source>
        <dbReference type="SAM" id="Phobius"/>
    </source>
</evidence>
<dbReference type="GeneID" id="6011140"/>
<feature type="transmembrane region" description="Helical" evidence="2">
    <location>
        <begin position="104"/>
        <end position="125"/>
    </location>
</feature>
<reference evidence="3 4" key="1">
    <citation type="journal article" date="2010" name="Proc. Natl. Acad. Sci. U.S.A.">
        <title>Insights into evolution of multicellular fungi from the assembled chromosomes of the mushroom Coprinopsis cinerea (Coprinus cinereus).</title>
        <authorList>
            <person name="Stajich J.E."/>
            <person name="Wilke S.K."/>
            <person name="Ahren D."/>
            <person name="Au C.H."/>
            <person name="Birren B.W."/>
            <person name="Borodovsky M."/>
            <person name="Burns C."/>
            <person name="Canback B."/>
            <person name="Casselton L.A."/>
            <person name="Cheng C.K."/>
            <person name="Deng J."/>
            <person name="Dietrich F.S."/>
            <person name="Fargo D.C."/>
            <person name="Farman M.L."/>
            <person name="Gathman A.C."/>
            <person name="Goldberg J."/>
            <person name="Guigo R."/>
            <person name="Hoegger P.J."/>
            <person name="Hooker J.B."/>
            <person name="Huggins A."/>
            <person name="James T.Y."/>
            <person name="Kamada T."/>
            <person name="Kilaru S."/>
            <person name="Kodira C."/>
            <person name="Kues U."/>
            <person name="Kupfer D."/>
            <person name="Kwan H.S."/>
            <person name="Lomsadze A."/>
            <person name="Li W."/>
            <person name="Lilly W.W."/>
            <person name="Ma L.J."/>
            <person name="Mackey A.J."/>
            <person name="Manning G."/>
            <person name="Martin F."/>
            <person name="Muraguchi H."/>
            <person name="Natvig D.O."/>
            <person name="Palmerini H."/>
            <person name="Ramesh M.A."/>
            <person name="Rehmeyer C.J."/>
            <person name="Roe B.A."/>
            <person name="Shenoy N."/>
            <person name="Stanke M."/>
            <person name="Ter-Hovhannisyan V."/>
            <person name="Tunlid A."/>
            <person name="Velagapudi R."/>
            <person name="Vision T.J."/>
            <person name="Zeng Q."/>
            <person name="Zolan M.E."/>
            <person name="Pukkila P.J."/>
        </authorList>
    </citation>
    <scope>NUCLEOTIDE SEQUENCE [LARGE SCALE GENOMIC DNA]</scope>
    <source>
        <strain evidence="4">Okayama-7 / 130 / ATCC MYA-4618 / FGSC 9003</strain>
    </source>
</reference>
<evidence type="ECO:0000313" key="3">
    <source>
        <dbReference type="EMBL" id="EAU87218.1"/>
    </source>
</evidence>
<feature type="compositionally biased region" description="Polar residues" evidence="1">
    <location>
        <begin position="334"/>
        <end position="347"/>
    </location>
</feature>
<sequence length="356" mass="39460">MSDAERFATLLEGYAGVYYGSNIISTLVTGIQLFMCIFGLSTFLETPRDLRKGRLPYILISWAIFILSVIPVGYDLSYQFTALYHSTNGQEYVDLLHNGITSNVQIATTSLTFCFIALADGLLLYRCYIIWKDRPWVLFFPVLMYPAVIAMLIYNVTLIPGLREKTTAEIEADTRSSVAAVSLTVGLNAITTSLIIFRLLRAQRSLSQVIPGRSLRIYKGAVSVLVESALPLTVCGIISCIVNSINGLGNAADPSWTLRYIGITFDRLYVCFAALSPQMIIFRVTTGRSFVRHGETTATRPARTKLGPLEFHGTDYDTFADESRIERGAIETSELGTNRDFPSTTATFREENVSKG</sequence>
<feature type="transmembrane region" description="Helical" evidence="2">
    <location>
        <begin position="257"/>
        <end position="275"/>
    </location>
</feature>
<keyword evidence="4" id="KW-1185">Reference proteome</keyword>
<dbReference type="AlphaFoldDB" id="A8NL64"/>
<name>A8NL64_COPC7</name>
<feature type="transmembrane region" description="Helical" evidence="2">
    <location>
        <begin position="23"/>
        <end position="43"/>
    </location>
</feature>
<keyword evidence="2" id="KW-1133">Transmembrane helix</keyword>
<keyword evidence="2" id="KW-0812">Transmembrane</keyword>
<protein>
    <submittedName>
        <fullName evidence="3">Uncharacterized protein</fullName>
    </submittedName>
</protein>
<feature type="transmembrane region" description="Helical" evidence="2">
    <location>
        <begin position="221"/>
        <end position="245"/>
    </location>
</feature>